<dbReference type="Proteomes" id="UP001595715">
    <property type="component" value="Unassembled WGS sequence"/>
</dbReference>
<accession>A0ABV8JZC6</accession>
<dbReference type="Pfam" id="PF06439">
    <property type="entry name" value="3keto-disac_hyd"/>
    <property type="match status" value="1"/>
</dbReference>
<dbReference type="RefSeq" id="WP_377717668.1">
    <property type="nucleotide sequence ID" value="NZ_JBHSAM010000014.1"/>
</dbReference>
<evidence type="ECO:0000313" key="7">
    <source>
        <dbReference type="Proteomes" id="UP001595715"/>
    </source>
</evidence>
<comment type="caution">
    <text evidence="6">The sequence shown here is derived from an EMBL/GenBank/DDBJ whole genome shotgun (WGS) entry which is preliminary data.</text>
</comment>
<dbReference type="SUPFAM" id="SSF75005">
    <property type="entry name" value="Arabinanase/levansucrase/invertase"/>
    <property type="match status" value="1"/>
</dbReference>
<dbReference type="CDD" id="cd00161">
    <property type="entry name" value="beta-trefoil_Ricin-like"/>
    <property type="match status" value="1"/>
</dbReference>
<dbReference type="Pfam" id="PF00652">
    <property type="entry name" value="Ricin_B_lectin"/>
    <property type="match status" value="1"/>
</dbReference>
<evidence type="ECO:0000313" key="6">
    <source>
        <dbReference type="EMBL" id="MFC4098976.1"/>
    </source>
</evidence>
<dbReference type="PROSITE" id="PS50231">
    <property type="entry name" value="RICIN_B_LECTIN"/>
    <property type="match status" value="1"/>
</dbReference>
<feature type="signal peptide" evidence="4">
    <location>
        <begin position="1"/>
        <end position="24"/>
    </location>
</feature>
<dbReference type="SUPFAM" id="SSF50370">
    <property type="entry name" value="Ricin B-like lectins"/>
    <property type="match status" value="1"/>
</dbReference>
<dbReference type="Pfam" id="PF00251">
    <property type="entry name" value="Glyco_hydro_32N"/>
    <property type="match status" value="1"/>
</dbReference>
<feature type="domain" description="Ricin B lectin" evidence="5">
    <location>
        <begin position="1132"/>
        <end position="1260"/>
    </location>
</feature>
<dbReference type="InterPro" id="IPR013189">
    <property type="entry name" value="Glyco_hydro_32_C"/>
</dbReference>
<evidence type="ECO:0000256" key="1">
    <source>
        <dbReference type="ARBA" id="ARBA00009902"/>
    </source>
</evidence>
<keyword evidence="7" id="KW-1185">Reference proteome</keyword>
<dbReference type="CDD" id="cd18622">
    <property type="entry name" value="GH32_Inu-like"/>
    <property type="match status" value="1"/>
</dbReference>
<proteinExistence type="inferred from homology"/>
<dbReference type="InterPro" id="IPR000772">
    <property type="entry name" value="Ricin_B_lectin"/>
</dbReference>
<protein>
    <submittedName>
        <fullName evidence="6">GH32 C-terminal domain-containing protein</fullName>
    </submittedName>
</protein>
<feature type="chain" id="PRO_5045219852" evidence="4">
    <location>
        <begin position="25"/>
        <end position="1263"/>
    </location>
</feature>
<sequence length="1263" mass="136329">MSWNKGMSALLAFALLLGSVPLGTAVIAAGEPTADQTAKEETSIFVSATKANSDLSAWTIKGKGKLEDTAQGLTLTSDPKENVIAMSDTRADDFVYEADVQITDLKADATLVFRSDADGWSSYMLQLVPQAGLIRLKDADGQGLYEERQVSVSAGGIYHLKVKAEGDTLKVYWGDRYKPLIDVKDASYRGGYLGLHVWDGSALFQNVRVSGLNGNLGTTAYRSGSWQPDLRGTKGTAEASQQAVQMYGNSYGDFVYEGDIAFGSATGEAALRIRGDEKGLSGYAVALLRENGQVRVQLKKASGAVIAASARAYPSQPGAKHHVEVSAVGSRIQVLVDGYATAAISVTDGSYASGRTGLSVASGTAYFQHTYITAAADYYTEKYRPAYHYSPARGSASDPNGLVYYEGEYHLFHQDGGTWAHAVSTDLVHWKRLPIALPWNDHGHVWSGSAIADEGNVSGLFTASGGKGLIAYYTSFNPDLPGGNQRIGIAYSTDRGRTWVYPKDRPIVIENPGKQGDDPGGWDFRDPKVVRDAANNRWVMVVSGGDHIRFFTSTNLLDWTLTDNFGYGNYVRGGVWECPDLFPMKVEGTGETKWVLMISTGANPKTQGSDAEYFVGTLTPEGKFINDNPAGRVLRTDYGKEFYASMSFAGMPDDRRVMVAWMTNWDYPFAFPTSGWKGEISLPREVTLRRTADGLRLAQAPVKELQALRKEIYAAADREVRPNGANVLEGVTSGAYEIEAEIAIPAGSSVQEFGFHLREGAEERTVAAYDVAGSRLIVDRSASGETDFSSLFSTRHEAPLALSGGRVKLRLFVDESSVELFAGDGTVVFSDLIFPDPASRGMRFYAKGGSVNVVSLNVYALSNVWRTDADGSARVMMDTAGRELSLGSSETLYAAIDGGRRNGEQPLRWRSSNPAVVRIDNAGNGHAVIHATGAGEAVVTVSTPNGKTSARVPVDVSDGEFRTNLTGWQPDLSASRWIATAYGIRGSYGSDANYMAREQAGDFTYEADMRLGESGGAGSLLFRASRDGRSGYYFNLDANMKAFRLFYKVDGAFADRQVLAKVPAFVQPGRTYHVKIVAEGPHVQIFVDGAQIMDLKDGTFAEGHFGVNVFGGQAYYQQVNASAMRPADLQRVGIANAAGTGKYLFAAASRNGEPIIVKDGTTGASGQTWVLVPTGDEQGSYSIRTPEGQALDLDIGQNKIQLYAYLGFNNQRWLIRRHDDGTVGIVSSHNGKALEAAESGDGLTLNDSDPALARQKWRLESVQ</sequence>
<keyword evidence="3" id="KW-0326">Glycosidase</keyword>
<evidence type="ECO:0000256" key="3">
    <source>
        <dbReference type="ARBA" id="ARBA00023295"/>
    </source>
</evidence>
<dbReference type="Gene3D" id="2.60.40.1080">
    <property type="match status" value="1"/>
</dbReference>
<dbReference type="SMART" id="SM00640">
    <property type="entry name" value="Glyco_32"/>
    <property type="match status" value="1"/>
</dbReference>
<evidence type="ECO:0000259" key="5">
    <source>
        <dbReference type="SMART" id="SM00458"/>
    </source>
</evidence>
<dbReference type="InterPro" id="IPR013148">
    <property type="entry name" value="Glyco_hydro_32_N"/>
</dbReference>
<comment type="similarity">
    <text evidence="1">Belongs to the glycosyl hydrolase 32 family.</text>
</comment>
<organism evidence="6 7">
    <name type="scientific">Paenibacillus xanthanilyticus</name>
    <dbReference type="NCBI Taxonomy" id="1783531"/>
    <lineage>
        <taxon>Bacteria</taxon>
        <taxon>Bacillati</taxon>
        <taxon>Bacillota</taxon>
        <taxon>Bacilli</taxon>
        <taxon>Bacillales</taxon>
        <taxon>Paenibacillaceae</taxon>
        <taxon>Paenibacillus</taxon>
    </lineage>
</organism>
<reference evidence="7" key="1">
    <citation type="journal article" date="2019" name="Int. J. Syst. Evol. Microbiol.">
        <title>The Global Catalogue of Microorganisms (GCM) 10K type strain sequencing project: providing services to taxonomists for standard genome sequencing and annotation.</title>
        <authorList>
            <consortium name="The Broad Institute Genomics Platform"/>
            <consortium name="The Broad Institute Genome Sequencing Center for Infectious Disease"/>
            <person name="Wu L."/>
            <person name="Ma J."/>
        </authorList>
    </citation>
    <scope>NUCLEOTIDE SEQUENCE [LARGE SCALE GENOMIC DNA]</scope>
    <source>
        <strain evidence="7">IBRC-M 10987</strain>
    </source>
</reference>
<dbReference type="Gene3D" id="2.60.120.560">
    <property type="entry name" value="Exo-inulinase, domain 1"/>
    <property type="match status" value="4"/>
</dbReference>
<dbReference type="SUPFAM" id="SSF49373">
    <property type="entry name" value="Invasin/intimin cell-adhesion fragments"/>
    <property type="match status" value="1"/>
</dbReference>
<dbReference type="InterPro" id="IPR023296">
    <property type="entry name" value="Glyco_hydro_beta-prop_sf"/>
</dbReference>
<dbReference type="EMBL" id="JBHSAM010000014">
    <property type="protein sequence ID" value="MFC4098976.1"/>
    <property type="molecule type" value="Genomic_DNA"/>
</dbReference>
<dbReference type="Gene3D" id="2.80.10.50">
    <property type="match status" value="1"/>
</dbReference>
<dbReference type="InterPro" id="IPR001362">
    <property type="entry name" value="Glyco_hydro_32"/>
</dbReference>
<name>A0ABV8JZC6_9BACL</name>
<dbReference type="InterPro" id="IPR008964">
    <property type="entry name" value="Invasin/intimin_cell_adhesion"/>
</dbReference>
<dbReference type="PANTHER" id="PTHR42800">
    <property type="entry name" value="EXOINULINASE INUD (AFU_ORTHOLOGUE AFUA_5G00480)"/>
    <property type="match status" value="1"/>
</dbReference>
<dbReference type="InterPro" id="IPR010496">
    <property type="entry name" value="AL/BT2_dom"/>
</dbReference>
<dbReference type="SUPFAM" id="SSF49899">
    <property type="entry name" value="Concanavalin A-like lectins/glucanases"/>
    <property type="match status" value="2"/>
</dbReference>
<evidence type="ECO:0000256" key="4">
    <source>
        <dbReference type="SAM" id="SignalP"/>
    </source>
</evidence>
<evidence type="ECO:0000256" key="2">
    <source>
        <dbReference type="ARBA" id="ARBA00022801"/>
    </source>
</evidence>
<gene>
    <name evidence="6" type="ORF">ACFOZ8_04825</name>
</gene>
<dbReference type="Gene3D" id="2.115.10.20">
    <property type="entry name" value="Glycosyl hydrolase domain, family 43"/>
    <property type="match status" value="1"/>
</dbReference>
<dbReference type="InterPro" id="IPR013320">
    <property type="entry name" value="ConA-like_dom_sf"/>
</dbReference>
<dbReference type="SMART" id="SM00458">
    <property type="entry name" value="RICIN"/>
    <property type="match status" value="1"/>
</dbReference>
<keyword evidence="4" id="KW-0732">Signal</keyword>
<dbReference type="InterPro" id="IPR035992">
    <property type="entry name" value="Ricin_B-like_lectins"/>
</dbReference>
<dbReference type="PANTHER" id="PTHR42800:SF1">
    <property type="entry name" value="EXOINULINASE INUD (AFU_ORTHOLOGUE AFUA_5G00480)"/>
    <property type="match status" value="1"/>
</dbReference>
<dbReference type="Pfam" id="PF08244">
    <property type="entry name" value="Glyco_hydro_32C"/>
    <property type="match status" value="1"/>
</dbReference>
<keyword evidence="2" id="KW-0378">Hydrolase</keyword>